<sequence length="66" mass="6838">MTWTGDPSHADETGRFAAAQAVAAAESDLQHRRAARVVAGRATDAADCAEMLAMLGLTGRGEPVAR</sequence>
<evidence type="ECO:0000313" key="2">
    <source>
        <dbReference type="Proteomes" id="UP000315677"/>
    </source>
</evidence>
<comment type="caution">
    <text evidence="1">The sequence shown here is derived from an EMBL/GenBank/DDBJ whole genome shotgun (WGS) entry which is preliminary data.</text>
</comment>
<dbReference type="EMBL" id="VFPA01000006">
    <property type="protein sequence ID" value="TQM02869.1"/>
    <property type="molecule type" value="Genomic_DNA"/>
</dbReference>
<protein>
    <submittedName>
        <fullName evidence="1">Uncharacterized protein</fullName>
    </submittedName>
</protein>
<keyword evidence="2" id="KW-1185">Reference proteome</keyword>
<accession>A0A543D0I4</accession>
<evidence type="ECO:0000313" key="1">
    <source>
        <dbReference type="EMBL" id="TQM02869.1"/>
    </source>
</evidence>
<gene>
    <name evidence="1" type="ORF">FB558_7512</name>
</gene>
<proteinExistence type="predicted"/>
<reference evidence="1 2" key="1">
    <citation type="submission" date="2019-06" db="EMBL/GenBank/DDBJ databases">
        <title>Sequencing the genomes of 1000 actinobacteria strains.</title>
        <authorList>
            <person name="Klenk H.-P."/>
        </authorList>
    </citation>
    <scope>NUCLEOTIDE SEQUENCE [LARGE SCALE GENOMIC DNA]</scope>
    <source>
        <strain evidence="1 2">DSM 45301</strain>
    </source>
</reference>
<dbReference type="RefSeq" id="WP_170231716.1">
    <property type="nucleotide sequence ID" value="NZ_VFPA01000006.1"/>
</dbReference>
<name>A0A543D0I4_9PSEU</name>
<dbReference type="Proteomes" id="UP000315677">
    <property type="component" value="Unassembled WGS sequence"/>
</dbReference>
<organism evidence="1 2">
    <name type="scientific">Pseudonocardia kunmingensis</name>
    <dbReference type="NCBI Taxonomy" id="630975"/>
    <lineage>
        <taxon>Bacteria</taxon>
        <taxon>Bacillati</taxon>
        <taxon>Actinomycetota</taxon>
        <taxon>Actinomycetes</taxon>
        <taxon>Pseudonocardiales</taxon>
        <taxon>Pseudonocardiaceae</taxon>
        <taxon>Pseudonocardia</taxon>
    </lineage>
</organism>
<dbReference type="AlphaFoldDB" id="A0A543D0I4"/>